<proteinExistence type="predicted"/>
<gene>
    <name evidence="3" type="ORF">NK6_8196</name>
</gene>
<dbReference type="InterPro" id="IPR013096">
    <property type="entry name" value="Cupin_2"/>
</dbReference>
<dbReference type="InterPro" id="IPR011051">
    <property type="entry name" value="RmlC_Cupin_sf"/>
</dbReference>
<organism evidence="3 4">
    <name type="scientific">Bradyrhizobium diazoefficiens</name>
    <dbReference type="NCBI Taxonomy" id="1355477"/>
    <lineage>
        <taxon>Bacteria</taxon>
        <taxon>Pseudomonadati</taxon>
        <taxon>Pseudomonadota</taxon>
        <taxon>Alphaproteobacteria</taxon>
        <taxon>Hyphomicrobiales</taxon>
        <taxon>Nitrobacteraceae</taxon>
        <taxon>Bradyrhizobium</taxon>
    </lineage>
</organism>
<dbReference type="RefSeq" id="WP_060911701.1">
    <property type="nucleotide sequence ID" value="NZ_JAFCKD010000026.1"/>
</dbReference>
<dbReference type="Proteomes" id="UP000063308">
    <property type="component" value="Chromosome"/>
</dbReference>
<sequence>MSHRLLPAVRILASAAVLAANLFTLPVAAQPAGVTRTGLQRHDLSAPGREAVQVRVDLAPGVAFGRHTHPGEEIIYVLSGAIEYAVEGKPPVTLKAGDVLFIPSGTVHAAKNVGTETASELATYIVAKDKPLLTLAK</sequence>
<keyword evidence="1" id="KW-0732">Signal</keyword>
<dbReference type="SUPFAM" id="SSF51182">
    <property type="entry name" value="RmlC-like cupins"/>
    <property type="match status" value="1"/>
</dbReference>
<dbReference type="EMBL" id="AP014685">
    <property type="protein sequence ID" value="BAR61345.1"/>
    <property type="molecule type" value="Genomic_DNA"/>
</dbReference>
<dbReference type="AlphaFoldDB" id="A0A0E3VWR0"/>
<dbReference type="Gene3D" id="2.60.120.10">
    <property type="entry name" value="Jelly Rolls"/>
    <property type="match status" value="1"/>
</dbReference>
<evidence type="ECO:0000313" key="3">
    <source>
        <dbReference type="EMBL" id="BAR61345.1"/>
    </source>
</evidence>
<feature type="signal peptide" evidence="1">
    <location>
        <begin position="1"/>
        <end position="19"/>
    </location>
</feature>
<feature type="domain" description="Cupin type-2" evidence="2">
    <location>
        <begin position="55"/>
        <end position="121"/>
    </location>
</feature>
<dbReference type="PANTHER" id="PTHR38599:SF1">
    <property type="entry name" value="CUPIN DOMAIN PROTEIN (AFU_ORTHOLOGUE AFUA_3G13620)"/>
    <property type="match status" value="1"/>
</dbReference>
<dbReference type="Pfam" id="PF07883">
    <property type="entry name" value="Cupin_2"/>
    <property type="match status" value="1"/>
</dbReference>
<evidence type="ECO:0000313" key="4">
    <source>
        <dbReference type="Proteomes" id="UP000063308"/>
    </source>
</evidence>
<reference evidence="3 4" key="1">
    <citation type="submission" date="2014-11" db="EMBL/GenBank/DDBJ databases">
        <title>Symbiosis island explosion on the genome of extra-slow-growing strains of soybean bradyrhizobia with massive insertion sequences.</title>
        <authorList>
            <person name="Iida T."/>
            <person name="Minamisawa K."/>
        </authorList>
    </citation>
    <scope>NUCLEOTIDE SEQUENCE [LARGE SCALE GENOMIC DNA]</scope>
    <source>
        <strain evidence="3 4">NK6</strain>
    </source>
</reference>
<protein>
    <recommendedName>
        <fullName evidence="2">Cupin type-2 domain-containing protein</fullName>
    </recommendedName>
</protein>
<name>A0A0E3VWR0_9BRAD</name>
<feature type="chain" id="PRO_5002414561" description="Cupin type-2 domain-containing protein" evidence="1">
    <location>
        <begin position="20"/>
        <end position="137"/>
    </location>
</feature>
<dbReference type="PANTHER" id="PTHR38599">
    <property type="entry name" value="CUPIN DOMAIN PROTEIN (AFU_ORTHOLOGUE AFUA_3G13620)"/>
    <property type="match status" value="1"/>
</dbReference>
<evidence type="ECO:0000256" key="1">
    <source>
        <dbReference type="SAM" id="SignalP"/>
    </source>
</evidence>
<dbReference type="CDD" id="cd02235">
    <property type="entry name" value="cupin_BLL4011-like"/>
    <property type="match status" value="1"/>
</dbReference>
<evidence type="ECO:0000259" key="2">
    <source>
        <dbReference type="Pfam" id="PF07883"/>
    </source>
</evidence>
<accession>A0A0E3VWR0</accession>
<dbReference type="InterPro" id="IPR014710">
    <property type="entry name" value="RmlC-like_jellyroll"/>
</dbReference>